<evidence type="ECO:0000313" key="1">
    <source>
        <dbReference type="EMBL" id="CAI9171060.1"/>
    </source>
</evidence>
<proteinExistence type="predicted"/>
<reference evidence="1" key="1">
    <citation type="submission" date="2023-04" db="EMBL/GenBank/DDBJ databases">
        <authorList>
            <consortium name="ELIXIR-Norway"/>
        </authorList>
    </citation>
    <scope>NUCLEOTIDE SEQUENCE [LARGE SCALE GENOMIC DNA]</scope>
</reference>
<gene>
    <name evidence="1" type="ORF">MRATA1EN1_LOCUS20022</name>
</gene>
<dbReference type="Proteomes" id="UP001176941">
    <property type="component" value="Chromosome 30"/>
</dbReference>
<feature type="non-terminal residue" evidence="1">
    <location>
        <position position="1"/>
    </location>
</feature>
<organism evidence="1 2">
    <name type="scientific">Rangifer tarandus platyrhynchus</name>
    <name type="common">Svalbard reindeer</name>
    <dbReference type="NCBI Taxonomy" id="3082113"/>
    <lineage>
        <taxon>Eukaryota</taxon>
        <taxon>Metazoa</taxon>
        <taxon>Chordata</taxon>
        <taxon>Craniata</taxon>
        <taxon>Vertebrata</taxon>
        <taxon>Euteleostomi</taxon>
        <taxon>Mammalia</taxon>
        <taxon>Eutheria</taxon>
        <taxon>Laurasiatheria</taxon>
        <taxon>Artiodactyla</taxon>
        <taxon>Ruminantia</taxon>
        <taxon>Pecora</taxon>
        <taxon>Cervidae</taxon>
        <taxon>Odocoileinae</taxon>
        <taxon>Rangifer</taxon>
    </lineage>
</organism>
<dbReference type="EMBL" id="OX459966">
    <property type="protein sequence ID" value="CAI9171060.1"/>
    <property type="molecule type" value="Genomic_DNA"/>
</dbReference>
<evidence type="ECO:0000313" key="2">
    <source>
        <dbReference type="Proteomes" id="UP001176941"/>
    </source>
</evidence>
<accession>A0ABN8ZAY7</accession>
<name>A0ABN8ZAY7_RANTA</name>
<protein>
    <submittedName>
        <fullName evidence="1">Uncharacterized protein</fullName>
    </submittedName>
</protein>
<keyword evidence="2" id="KW-1185">Reference proteome</keyword>
<sequence>GCRRGHPGALPQLRPDLPPSVLQGEKRISATISDAFQPPIHRPLLLQSACKTRGPFAKKKKKKKNTAWKSLHRVPTKPKLSEWILWFVFTLTDFSLWSCASRSAAERFKGKVLRL</sequence>